<dbReference type="AlphaFoldDB" id="A0A1F5G997"/>
<protein>
    <recommendedName>
        <fullName evidence="3">GxxExxY protein</fullName>
    </recommendedName>
</protein>
<accession>A0A1F5G997</accession>
<organism evidence="1 2">
    <name type="scientific">Candidatus Curtissbacteria bacterium RIFCSPHIGHO2_01_FULL_40_12</name>
    <dbReference type="NCBI Taxonomy" id="1797710"/>
    <lineage>
        <taxon>Bacteria</taxon>
        <taxon>Candidatus Curtissiibacteriota</taxon>
    </lineage>
</organism>
<dbReference type="Proteomes" id="UP000178577">
    <property type="component" value="Unassembled WGS sequence"/>
</dbReference>
<dbReference type="Pfam" id="PF13366">
    <property type="entry name" value="PDDEXK_3"/>
    <property type="match status" value="1"/>
</dbReference>
<gene>
    <name evidence="1" type="ORF">A2693_00760</name>
</gene>
<evidence type="ECO:0000313" key="2">
    <source>
        <dbReference type="Proteomes" id="UP000178577"/>
    </source>
</evidence>
<evidence type="ECO:0008006" key="3">
    <source>
        <dbReference type="Google" id="ProtNLM"/>
    </source>
</evidence>
<evidence type="ECO:0000313" key="1">
    <source>
        <dbReference type="EMBL" id="OGD88395.1"/>
    </source>
</evidence>
<comment type="caution">
    <text evidence="1">The sequence shown here is derived from an EMBL/GenBank/DDBJ whole genome shotgun (WGS) entry which is preliminary data.</text>
</comment>
<sequence>MTTDLLYKDLTYKVRGCIFNVYNQLGFGHKENVYSRALAIELSKNKISFAQEHPLDVIYDGQKIGVYRPDFIVDGKILLEIKAVPFLSKDGEVQLVYYLKGTNFKLGLLVNFGSSKLIIKRRIWTPNPRKSVIRGNPQ</sequence>
<dbReference type="NCBIfam" id="TIGR04256">
    <property type="entry name" value="GxxExxY"/>
    <property type="match status" value="1"/>
</dbReference>
<dbReference type="EMBL" id="MFAY01000040">
    <property type="protein sequence ID" value="OGD88395.1"/>
    <property type="molecule type" value="Genomic_DNA"/>
</dbReference>
<proteinExistence type="predicted"/>
<dbReference type="InterPro" id="IPR026350">
    <property type="entry name" value="GxxExxY"/>
</dbReference>
<reference evidence="1 2" key="1">
    <citation type="journal article" date="2016" name="Nat. Commun.">
        <title>Thousands of microbial genomes shed light on interconnected biogeochemical processes in an aquifer system.</title>
        <authorList>
            <person name="Anantharaman K."/>
            <person name="Brown C.T."/>
            <person name="Hug L.A."/>
            <person name="Sharon I."/>
            <person name="Castelle C.J."/>
            <person name="Probst A.J."/>
            <person name="Thomas B.C."/>
            <person name="Singh A."/>
            <person name="Wilkins M.J."/>
            <person name="Karaoz U."/>
            <person name="Brodie E.L."/>
            <person name="Williams K.H."/>
            <person name="Hubbard S.S."/>
            <person name="Banfield J.F."/>
        </authorList>
    </citation>
    <scope>NUCLEOTIDE SEQUENCE [LARGE SCALE GENOMIC DNA]</scope>
</reference>
<name>A0A1F5G997_9BACT</name>